<evidence type="ECO:0000313" key="3">
    <source>
        <dbReference type="Proteomes" id="UP000002588"/>
    </source>
</evidence>
<protein>
    <submittedName>
        <fullName evidence="2">Probable hydrogenase assembly chaperon HypC</fullName>
    </submittedName>
</protein>
<dbReference type="HOGENOM" id="CLU_159381_2_2_4"/>
<organism evidence="2 3">
    <name type="scientific">Azoarcus sp. (strain BH72)</name>
    <dbReference type="NCBI Taxonomy" id="418699"/>
    <lineage>
        <taxon>Bacteria</taxon>
        <taxon>Pseudomonadati</taxon>
        <taxon>Pseudomonadota</taxon>
        <taxon>Betaproteobacteria</taxon>
        <taxon>Rhodocyclales</taxon>
        <taxon>Zoogloeaceae</taxon>
        <taxon>Azoarcus</taxon>
    </lineage>
</organism>
<gene>
    <name evidence="2" type="primary">hypC</name>
    <name evidence="2" type="ordered locus">azo3802</name>
</gene>
<comment type="similarity">
    <text evidence="1">Belongs to the HupF/HypC family.</text>
</comment>
<dbReference type="PANTHER" id="PTHR35177:SF2">
    <property type="entry name" value="HYDROGENASE MATURATION FACTOR HYBG"/>
    <property type="match status" value="1"/>
</dbReference>
<dbReference type="PANTHER" id="PTHR35177">
    <property type="entry name" value="HYDROGENASE MATURATION FACTOR HYBG"/>
    <property type="match status" value="1"/>
</dbReference>
<dbReference type="RefSeq" id="WP_011767524.1">
    <property type="nucleotide sequence ID" value="NC_008702.1"/>
</dbReference>
<dbReference type="STRING" id="62928.azo3802"/>
<dbReference type="GO" id="GO:1902670">
    <property type="term" value="F:carbon dioxide binding"/>
    <property type="evidence" value="ECO:0007669"/>
    <property type="project" value="TreeGrafter"/>
</dbReference>
<dbReference type="NCBIfam" id="TIGR00074">
    <property type="entry name" value="hypC_hupF"/>
    <property type="match status" value="1"/>
</dbReference>
<keyword evidence="3" id="KW-1185">Reference proteome</keyword>
<dbReference type="Gene3D" id="2.30.30.140">
    <property type="match status" value="1"/>
</dbReference>
<dbReference type="FunFam" id="2.30.30.140:FF:000022">
    <property type="entry name" value="Hydrogenase assembly chaperone HybG"/>
    <property type="match status" value="1"/>
</dbReference>
<dbReference type="eggNOG" id="COG0298">
    <property type="taxonomic scope" value="Bacteria"/>
</dbReference>
<evidence type="ECO:0000256" key="1">
    <source>
        <dbReference type="ARBA" id="ARBA00006018"/>
    </source>
</evidence>
<dbReference type="PROSITE" id="PS01097">
    <property type="entry name" value="HUPF_HYPC"/>
    <property type="match status" value="1"/>
</dbReference>
<accession>A1KC62</accession>
<dbReference type="PRINTS" id="PR00445">
    <property type="entry name" value="HUPFHYPC"/>
</dbReference>
<dbReference type="EMBL" id="AM406670">
    <property type="protein sequence ID" value="CAL96418.1"/>
    <property type="molecule type" value="Genomic_DNA"/>
</dbReference>
<dbReference type="InterPro" id="IPR001109">
    <property type="entry name" value="Hydrogenase_HupF/HypC"/>
</dbReference>
<dbReference type="SUPFAM" id="SSF159127">
    <property type="entry name" value="HupF/HypC-like"/>
    <property type="match status" value="1"/>
</dbReference>
<name>A1KC62_AZOSB</name>
<dbReference type="Proteomes" id="UP000002588">
    <property type="component" value="Chromosome"/>
</dbReference>
<sequence length="79" mass="8280">MCLAVPARVAELLPNDTARVELGGVTKEISLALVDEVVVGDYVIVHVGYALSKLDREEAEATLALFAEAGLTPSLEGAQ</sequence>
<evidence type="ECO:0000313" key="2">
    <source>
        <dbReference type="EMBL" id="CAL96418.1"/>
    </source>
</evidence>
<dbReference type="InterPro" id="IPR019812">
    <property type="entry name" value="Hydgase_assmbl_chp_CS"/>
</dbReference>
<dbReference type="GO" id="GO:0005506">
    <property type="term" value="F:iron ion binding"/>
    <property type="evidence" value="ECO:0007669"/>
    <property type="project" value="TreeGrafter"/>
</dbReference>
<dbReference type="Pfam" id="PF01455">
    <property type="entry name" value="HupF_HypC"/>
    <property type="match status" value="1"/>
</dbReference>
<proteinExistence type="inferred from homology"/>
<dbReference type="AlphaFoldDB" id="A1KC62"/>
<dbReference type="KEGG" id="azo:azo3802"/>
<dbReference type="GO" id="GO:0051604">
    <property type="term" value="P:protein maturation"/>
    <property type="evidence" value="ECO:0007669"/>
    <property type="project" value="TreeGrafter"/>
</dbReference>
<reference evidence="2 3" key="1">
    <citation type="journal article" date="2006" name="Nat. Biotechnol.">
        <title>Complete genome of the mutualistic, N2-fixing grass endophyte Azoarcus sp. strain BH72.</title>
        <authorList>
            <person name="Krause A."/>
            <person name="Ramakumar A."/>
            <person name="Bartels D."/>
            <person name="Battistoni F."/>
            <person name="Bekel T."/>
            <person name="Boch J."/>
            <person name="Boehm M."/>
            <person name="Friedrich F."/>
            <person name="Hurek T."/>
            <person name="Krause L."/>
            <person name="Linke B."/>
            <person name="McHardy A.C."/>
            <person name="Sarkar A."/>
            <person name="Schneiker S."/>
            <person name="Syed A.A."/>
            <person name="Thauer R."/>
            <person name="Vorhoelter F.-J."/>
            <person name="Weidner S."/>
            <person name="Puehler A."/>
            <person name="Reinhold-Hurek B."/>
            <person name="Kaiser O."/>
            <person name="Goesmann A."/>
        </authorList>
    </citation>
    <scope>NUCLEOTIDE SEQUENCE [LARGE SCALE GENOMIC DNA]</scope>
    <source>
        <strain evidence="2 3">BH72</strain>
    </source>
</reference>